<evidence type="ECO:0000259" key="4">
    <source>
        <dbReference type="Pfam" id="PF03328"/>
    </source>
</evidence>
<dbReference type="PIRSF" id="PIRSF015582">
    <property type="entry name" value="Cit_lyase_B"/>
    <property type="match status" value="1"/>
</dbReference>
<dbReference type="Proteomes" id="UP001500839">
    <property type="component" value="Unassembled WGS sequence"/>
</dbReference>
<accession>A0ABP9CU47</accession>
<feature type="domain" description="HpcH/HpaI aldolase/citrate lyase" evidence="4">
    <location>
        <begin position="17"/>
        <end position="220"/>
    </location>
</feature>
<proteinExistence type="predicted"/>
<comment type="cofactor">
    <cofactor evidence="1">
        <name>Mg(2+)</name>
        <dbReference type="ChEBI" id="CHEBI:18420"/>
    </cofactor>
</comment>
<dbReference type="InterPro" id="IPR040442">
    <property type="entry name" value="Pyrv_kinase-like_dom_sf"/>
</dbReference>
<dbReference type="PANTHER" id="PTHR32308:SF10">
    <property type="entry name" value="CITRATE LYASE SUBUNIT BETA"/>
    <property type="match status" value="1"/>
</dbReference>
<keyword evidence="2" id="KW-0479">Metal-binding</keyword>
<dbReference type="Pfam" id="PF03328">
    <property type="entry name" value="HpcH_HpaI"/>
    <property type="match status" value="1"/>
</dbReference>
<dbReference type="RefSeq" id="WP_200172750.1">
    <property type="nucleotide sequence ID" value="NZ_BAABKQ010000001.1"/>
</dbReference>
<evidence type="ECO:0000256" key="2">
    <source>
        <dbReference type="ARBA" id="ARBA00022723"/>
    </source>
</evidence>
<keyword evidence="6" id="KW-1185">Reference proteome</keyword>
<protein>
    <submittedName>
        <fullName evidence="5">CoA ester lyase</fullName>
    </submittedName>
</protein>
<sequence length="283" mass="29067">MTGPVGGRSTIPSALARSWLLVPACDPGGISAAEGSAADAVILDLEDGTPEHAKVSAREDVVRRLQSGAALWVRINAVTTTHWRDDVDALRGRPGLAGVVLAESSTPRDVDRTAAQLGAGVPVVPLIESAAGLESAKQIAAVPAVVRLAFGLNDFRRDTGIGGGALALAYVRSQLVLASHLGGCAPPIDGPTMDADPDVLARETAISADMGMTGKLALHPAQTAAINAHLSPGADEIAKARELIARLGEDGSRIADGSDRPRLARAQSLLEHARDFGLTVDDG</sequence>
<dbReference type="InterPro" id="IPR015813">
    <property type="entry name" value="Pyrv/PenolPyrv_kinase-like_dom"/>
</dbReference>
<evidence type="ECO:0000256" key="3">
    <source>
        <dbReference type="ARBA" id="ARBA00022842"/>
    </source>
</evidence>
<evidence type="ECO:0000313" key="5">
    <source>
        <dbReference type="EMBL" id="GAA4819124.1"/>
    </source>
</evidence>
<dbReference type="PANTHER" id="PTHR32308">
    <property type="entry name" value="LYASE BETA SUBUNIT, PUTATIVE (AFU_ORTHOLOGUE AFUA_4G13030)-RELATED"/>
    <property type="match status" value="1"/>
</dbReference>
<gene>
    <name evidence="5" type="ORF">GCM10023353_28320</name>
</gene>
<reference evidence="6" key="1">
    <citation type="journal article" date="2019" name="Int. J. Syst. Evol. Microbiol.">
        <title>The Global Catalogue of Microorganisms (GCM) 10K type strain sequencing project: providing services to taxonomists for standard genome sequencing and annotation.</title>
        <authorList>
            <consortium name="The Broad Institute Genomics Platform"/>
            <consortium name="The Broad Institute Genome Sequencing Center for Infectious Disease"/>
            <person name="Wu L."/>
            <person name="Ma J."/>
        </authorList>
    </citation>
    <scope>NUCLEOTIDE SEQUENCE [LARGE SCALE GENOMIC DNA]</scope>
    <source>
        <strain evidence="6">JCM 18542</strain>
    </source>
</reference>
<dbReference type="EMBL" id="BAABKQ010000001">
    <property type="protein sequence ID" value="GAA4819124.1"/>
    <property type="molecule type" value="Genomic_DNA"/>
</dbReference>
<dbReference type="GO" id="GO:0016829">
    <property type="term" value="F:lyase activity"/>
    <property type="evidence" value="ECO:0007669"/>
    <property type="project" value="UniProtKB-KW"/>
</dbReference>
<keyword evidence="5" id="KW-0456">Lyase</keyword>
<evidence type="ECO:0000256" key="1">
    <source>
        <dbReference type="ARBA" id="ARBA00001946"/>
    </source>
</evidence>
<dbReference type="SUPFAM" id="SSF51621">
    <property type="entry name" value="Phosphoenolpyruvate/pyruvate domain"/>
    <property type="match status" value="1"/>
</dbReference>
<evidence type="ECO:0000313" key="6">
    <source>
        <dbReference type="Proteomes" id="UP001500839"/>
    </source>
</evidence>
<dbReference type="Gene3D" id="3.20.20.60">
    <property type="entry name" value="Phosphoenolpyruvate-binding domains"/>
    <property type="match status" value="1"/>
</dbReference>
<organism evidence="5 6">
    <name type="scientific">Tomitella cavernea</name>
    <dbReference type="NCBI Taxonomy" id="1387982"/>
    <lineage>
        <taxon>Bacteria</taxon>
        <taxon>Bacillati</taxon>
        <taxon>Actinomycetota</taxon>
        <taxon>Actinomycetes</taxon>
        <taxon>Mycobacteriales</taxon>
        <taxon>Tomitella</taxon>
    </lineage>
</organism>
<keyword evidence="3" id="KW-0460">Magnesium</keyword>
<dbReference type="InterPro" id="IPR011206">
    <property type="entry name" value="Citrate_lyase_beta/mcl1/mcl2"/>
</dbReference>
<name>A0ABP9CU47_9ACTN</name>
<dbReference type="InterPro" id="IPR005000">
    <property type="entry name" value="Aldolase/citrate-lyase_domain"/>
</dbReference>
<comment type="caution">
    <text evidence="5">The sequence shown here is derived from an EMBL/GenBank/DDBJ whole genome shotgun (WGS) entry which is preliminary data.</text>
</comment>